<dbReference type="GO" id="GO:0017056">
    <property type="term" value="F:structural constituent of nuclear pore"/>
    <property type="evidence" value="ECO:0007669"/>
    <property type="project" value="TreeGrafter"/>
</dbReference>
<feature type="compositionally biased region" description="Polar residues" evidence="6">
    <location>
        <begin position="1"/>
        <end position="16"/>
    </location>
</feature>
<evidence type="ECO:0000256" key="3">
    <source>
        <dbReference type="ARBA" id="ARBA00023132"/>
    </source>
</evidence>
<accession>A0AAD7GEF1</accession>
<feature type="domain" description="Nucleoporin Nup54 alpha-helical" evidence="7">
    <location>
        <begin position="340"/>
        <end position="479"/>
    </location>
</feature>
<reference evidence="8" key="1">
    <citation type="submission" date="2023-03" db="EMBL/GenBank/DDBJ databases">
        <title>Massive genome expansion in bonnet fungi (Mycena s.s.) driven by repeated elements and novel gene families across ecological guilds.</title>
        <authorList>
            <consortium name="Lawrence Berkeley National Laboratory"/>
            <person name="Harder C.B."/>
            <person name="Miyauchi S."/>
            <person name="Viragh M."/>
            <person name="Kuo A."/>
            <person name="Thoen E."/>
            <person name="Andreopoulos B."/>
            <person name="Lu D."/>
            <person name="Skrede I."/>
            <person name="Drula E."/>
            <person name="Henrissat B."/>
            <person name="Morin E."/>
            <person name="Kohler A."/>
            <person name="Barry K."/>
            <person name="LaButti K."/>
            <person name="Morin E."/>
            <person name="Salamov A."/>
            <person name="Lipzen A."/>
            <person name="Mereny Z."/>
            <person name="Hegedus B."/>
            <person name="Baldrian P."/>
            <person name="Stursova M."/>
            <person name="Weitz H."/>
            <person name="Taylor A."/>
            <person name="Grigoriev I.V."/>
            <person name="Nagy L.G."/>
            <person name="Martin F."/>
            <person name="Kauserud H."/>
        </authorList>
    </citation>
    <scope>NUCLEOTIDE SEQUENCE</scope>
    <source>
        <strain evidence="8">CBHHK067</strain>
    </source>
</reference>
<keyword evidence="9" id="KW-1185">Reference proteome</keyword>
<keyword evidence="3" id="KW-0906">Nuclear pore complex</keyword>
<dbReference type="Pfam" id="PF13874">
    <property type="entry name" value="Nup54"/>
    <property type="match status" value="1"/>
</dbReference>
<organism evidence="8 9">
    <name type="scientific">Mycena rosella</name>
    <name type="common">Pink bonnet</name>
    <name type="synonym">Agaricus rosellus</name>
    <dbReference type="NCBI Taxonomy" id="1033263"/>
    <lineage>
        <taxon>Eukaryota</taxon>
        <taxon>Fungi</taxon>
        <taxon>Dikarya</taxon>
        <taxon>Basidiomycota</taxon>
        <taxon>Agaricomycotina</taxon>
        <taxon>Agaricomycetes</taxon>
        <taxon>Agaricomycetidae</taxon>
        <taxon>Agaricales</taxon>
        <taxon>Marasmiineae</taxon>
        <taxon>Mycenaceae</taxon>
        <taxon>Mycena</taxon>
    </lineage>
</organism>
<dbReference type="EMBL" id="JARKIE010000109">
    <property type="protein sequence ID" value="KAJ7683380.1"/>
    <property type="molecule type" value="Genomic_DNA"/>
</dbReference>
<keyword evidence="2" id="KW-0813">Transport</keyword>
<dbReference type="GO" id="GO:0006607">
    <property type="term" value="P:NLS-bearing protein import into nucleus"/>
    <property type="evidence" value="ECO:0007669"/>
    <property type="project" value="TreeGrafter"/>
</dbReference>
<gene>
    <name evidence="8" type="ORF">B0H17DRAFT_985983</name>
</gene>
<name>A0AAD7GEF1_MYCRO</name>
<dbReference type="Pfam" id="PF13634">
    <property type="entry name" value="Nucleoporin_FG"/>
    <property type="match status" value="2"/>
</dbReference>
<dbReference type="GO" id="GO:0036228">
    <property type="term" value="P:protein localization to nuclear inner membrane"/>
    <property type="evidence" value="ECO:0007669"/>
    <property type="project" value="TreeGrafter"/>
</dbReference>
<evidence type="ECO:0000313" key="8">
    <source>
        <dbReference type="EMBL" id="KAJ7683380.1"/>
    </source>
</evidence>
<evidence type="ECO:0000313" key="9">
    <source>
        <dbReference type="Proteomes" id="UP001221757"/>
    </source>
</evidence>
<protein>
    <submittedName>
        <fullName evidence="8">Nucleoporin complex subunit 54-domain-containing protein</fullName>
    </submittedName>
</protein>
<feature type="compositionally biased region" description="Low complexity" evidence="6">
    <location>
        <begin position="95"/>
        <end position="120"/>
    </location>
</feature>
<evidence type="ECO:0000256" key="6">
    <source>
        <dbReference type="SAM" id="MobiDB-lite"/>
    </source>
</evidence>
<comment type="caution">
    <text evidence="8">The sequence shown here is derived from an EMBL/GenBank/DDBJ whole genome shotgun (WGS) entry which is preliminary data.</text>
</comment>
<dbReference type="InterPro" id="IPR024864">
    <property type="entry name" value="Nup54/Nup57/Nup44"/>
</dbReference>
<feature type="compositionally biased region" description="Gly residues" evidence="6">
    <location>
        <begin position="247"/>
        <end position="257"/>
    </location>
</feature>
<evidence type="ECO:0000256" key="4">
    <source>
        <dbReference type="ARBA" id="ARBA00023242"/>
    </source>
</evidence>
<dbReference type="Proteomes" id="UP001221757">
    <property type="component" value="Unassembled WGS sequence"/>
</dbReference>
<feature type="compositionally biased region" description="Low complexity" evidence="6">
    <location>
        <begin position="258"/>
        <end position="275"/>
    </location>
</feature>
<evidence type="ECO:0000256" key="2">
    <source>
        <dbReference type="ARBA" id="ARBA00022448"/>
    </source>
</evidence>
<feature type="compositionally biased region" description="Polar residues" evidence="6">
    <location>
        <begin position="170"/>
        <end position="202"/>
    </location>
</feature>
<evidence type="ECO:0000256" key="1">
    <source>
        <dbReference type="ARBA" id="ARBA00004567"/>
    </source>
</evidence>
<feature type="compositionally biased region" description="Polar residues" evidence="6">
    <location>
        <begin position="224"/>
        <end position="240"/>
    </location>
</feature>
<dbReference type="GO" id="GO:0044613">
    <property type="term" value="C:nuclear pore central transport channel"/>
    <property type="evidence" value="ECO:0007669"/>
    <property type="project" value="TreeGrafter"/>
</dbReference>
<feature type="coiled-coil region" evidence="5">
    <location>
        <begin position="377"/>
        <end position="404"/>
    </location>
</feature>
<dbReference type="Gene3D" id="1.20.5.170">
    <property type="match status" value="1"/>
</dbReference>
<keyword evidence="5" id="KW-0175">Coiled coil</keyword>
<evidence type="ECO:0000259" key="7">
    <source>
        <dbReference type="Pfam" id="PF13874"/>
    </source>
</evidence>
<feature type="compositionally biased region" description="Low complexity" evidence="6">
    <location>
        <begin position="203"/>
        <end position="217"/>
    </location>
</feature>
<dbReference type="InterPro" id="IPR025712">
    <property type="entry name" value="Nup54_alpha-helical_dom"/>
</dbReference>
<feature type="compositionally biased region" description="Low complexity" evidence="6">
    <location>
        <begin position="129"/>
        <end position="141"/>
    </location>
</feature>
<dbReference type="InterPro" id="IPR025574">
    <property type="entry name" value="Nucleoporin_FG_rpt"/>
</dbReference>
<sequence length="563" mass="58820">MSLFGQPQQQQANTNIFGGGNNTQQQPQQQQSGGLFGASQNVAQPGATNIFGQSNNAQPAPSLFGSTNTNANQGGGLFGGNNNPAPGASGGLFGGQQQQQQQGQAQPTGGLFGNAQQNQPAGGGLFGSTQQQPQQQAQTQPNASGLFGSNTGAGLFGPRPGGIAGGPTLPNLNTNPTGGSSLFGGSTNTLGQQPTQQGSSFFAQPAQNQAQNQQNQQRPGLFGQPSTGNIFGAPNNNNGVNKPAFGGSLGLGLGGQQPGQQQQQNTLGQSTLTTSALRPPAPGAGGAGQQQADAQTQFARLSARIEGITAAWNAASLQCQFQYYFYNRVDPAQVGLYGRPPNATNEALWAKAVRENPDPTCLVPAIAVGFDDLRQRVDAQGQQAAAHQERLKELKTRLSTLSSTQHQNSARLARATALQTQLTHRLLALAAHLHLLVPALRASGLRAEEEALRGALEELRAEMGVRGGLRGKLGELWAVVGAQEGRAQQQQGQTMSKGEWKVVDEEGLGRIAQILAEQQAGLVHLTKILRGDLADINVVLKGGQRGEDGEREGEDLWGSRRSR</sequence>
<feature type="compositionally biased region" description="Low complexity" evidence="6">
    <location>
        <begin position="22"/>
        <end position="33"/>
    </location>
</feature>
<dbReference type="GO" id="GO:0006999">
    <property type="term" value="P:nuclear pore organization"/>
    <property type="evidence" value="ECO:0007669"/>
    <property type="project" value="TreeGrafter"/>
</dbReference>
<keyword evidence="4" id="KW-0539">Nucleus</keyword>
<comment type="subcellular location">
    <subcellularLocation>
        <location evidence="1">Nucleus</location>
        <location evidence="1">Nuclear pore complex</location>
    </subcellularLocation>
</comment>
<feature type="compositionally biased region" description="Polar residues" evidence="6">
    <location>
        <begin position="38"/>
        <end position="69"/>
    </location>
</feature>
<feature type="region of interest" description="Disordered" evidence="6">
    <location>
        <begin position="544"/>
        <end position="563"/>
    </location>
</feature>
<feature type="region of interest" description="Disordered" evidence="6">
    <location>
        <begin position="1"/>
        <end position="292"/>
    </location>
</feature>
<keyword evidence="3" id="KW-0653">Protein transport</keyword>
<dbReference type="PANTHER" id="PTHR13000:SF0">
    <property type="entry name" value="NUCLEOPORIN P54"/>
    <property type="match status" value="1"/>
</dbReference>
<keyword evidence="3" id="KW-0811">Translocation</keyword>
<dbReference type="PANTHER" id="PTHR13000">
    <property type="entry name" value="NUCLEOPORIN P54"/>
    <property type="match status" value="1"/>
</dbReference>
<evidence type="ECO:0000256" key="5">
    <source>
        <dbReference type="SAM" id="Coils"/>
    </source>
</evidence>
<dbReference type="AlphaFoldDB" id="A0AAD7GEF1"/>
<keyword evidence="3" id="KW-0509">mRNA transport</keyword>
<proteinExistence type="predicted"/>